<evidence type="ECO:0000313" key="6">
    <source>
        <dbReference type="Proteomes" id="UP000030940"/>
    </source>
</evidence>
<dbReference type="Gene3D" id="3.40.50.300">
    <property type="entry name" value="P-loop containing nucleotide triphosphate hydrolases"/>
    <property type="match status" value="2"/>
</dbReference>
<comment type="catalytic activity">
    <reaction evidence="3">
        <text>ATP + H2O = ADP + phosphate + H(+)</text>
        <dbReference type="Rhea" id="RHEA:13065"/>
        <dbReference type="ChEBI" id="CHEBI:15377"/>
        <dbReference type="ChEBI" id="CHEBI:15378"/>
        <dbReference type="ChEBI" id="CHEBI:30616"/>
        <dbReference type="ChEBI" id="CHEBI:43474"/>
        <dbReference type="ChEBI" id="CHEBI:456216"/>
        <dbReference type="EC" id="5.6.2.3"/>
    </reaction>
</comment>
<comment type="function">
    <text evidence="3">A helicase/nuclease that prepares dsDNA breaks (DSB) for recombinational DNA repair. Binds to DSBs and unwinds DNA via a highly rapid and processive ATP-dependent bidirectional helicase activity. Unwinds dsDNA until it encounters a Chi (crossover hotspot instigator) sequence from the 3' direction. Cuts ssDNA a few nucleotides 3' to the Chi site. The properties and activities of the enzyme are changed at Chi. The Chi-altered holoenzyme produces a long 3'-ssDNA overhang and facilitates RecA-binding to the ssDNA for homologous DNA recombination and repair. Holoenzyme degrades any linearized DNA that is unable to undergo homologous recombination. In the holoenzyme this subunit has ssDNA-dependent ATPase and 5'-3' helicase activity. When added to pre-assembled RecBC greatly stimulates nuclease activity and augments holoenzyme processivity. Negatively regulates the RecA-loading ability of RecBCD.</text>
</comment>
<evidence type="ECO:0000256" key="2">
    <source>
        <dbReference type="ARBA" id="ARBA00022840"/>
    </source>
</evidence>
<evidence type="ECO:0000256" key="3">
    <source>
        <dbReference type="HAMAP-Rule" id="MF_01487"/>
    </source>
</evidence>
<dbReference type="NCBIfam" id="TIGR01447">
    <property type="entry name" value="recD"/>
    <property type="match status" value="1"/>
</dbReference>
<dbReference type="GO" id="GO:0005524">
    <property type="term" value="F:ATP binding"/>
    <property type="evidence" value="ECO:0007669"/>
    <property type="project" value="UniProtKB-UniRule"/>
</dbReference>
<keyword evidence="1 3" id="KW-0547">Nucleotide-binding</keyword>
<dbReference type="Gene3D" id="2.30.30.940">
    <property type="match status" value="1"/>
</dbReference>
<dbReference type="Pfam" id="PF13538">
    <property type="entry name" value="UvrD_C_2"/>
    <property type="match status" value="1"/>
</dbReference>
<comment type="subunit">
    <text evidence="3">Heterotrimer of RecB, RecC and RecD. All subunits contribute to DNA-binding.</text>
</comment>
<proteinExistence type="inferred from homology"/>
<dbReference type="HOGENOM" id="CLU_007524_1_2_12"/>
<dbReference type="InterPro" id="IPR027417">
    <property type="entry name" value="P-loop_NTPase"/>
</dbReference>
<feature type="domain" description="AAA+ ATPase" evidence="4">
    <location>
        <begin position="208"/>
        <end position="358"/>
    </location>
</feature>
<keyword evidence="3" id="KW-0269">Exonuclease</keyword>
<dbReference type="GO" id="GO:0043139">
    <property type="term" value="F:5'-3' DNA helicase activity"/>
    <property type="evidence" value="ECO:0007669"/>
    <property type="project" value="UniProtKB-UniRule"/>
</dbReference>
<dbReference type="STRING" id="1245910.OY14_03165"/>
<organism evidence="5 6">
    <name type="scientific">Borreliella chilensis</name>
    <dbReference type="NCBI Taxonomy" id="1245910"/>
    <lineage>
        <taxon>Bacteria</taxon>
        <taxon>Pseudomonadati</taxon>
        <taxon>Spirochaetota</taxon>
        <taxon>Spirochaetia</taxon>
        <taxon>Spirochaetales</taxon>
        <taxon>Borreliaceae</taxon>
        <taxon>Borreliella</taxon>
    </lineage>
</organism>
<keyword evidence="3" id="KW-0413">Isomerase</keyword>
<comment type="miscellaneous">
    <text evidence="3">In the RecBCD complex, RecB has a slow 3'-5' helicase, an exonuclease activity and loads RecA onto ssDNA, RecD has a fast 5'-3' helicase activity, while RecC stimulates the ATPase and processivity of the RecB helicase and contributes to recognition of the Chi site.</text>
</comment>
<dbReference type="InterPro" id="IPR006344">
    <property type="entry name" value="RecD"/>
</dbReference>
<protein>
    <recommendedName>
        <fullName evidence="3">RecBCD enzyme subunit RecD</fullName>
        <ecNumber evidence="3">5.6.2.3</ecNumber>
    </recommendedName>
    <alternativeName>
        <fullName evidence="3">DNA 5'-3' helicase subunit RecD</fullName>
    </alternativeName>
    <alternativeName>
        <fullName evidence="3">Exonuclease V subunit RecD</fullName>
        <shortName evidence="3">ExoV subunit RecD</shortName>
    </alternativeName>
    <alternativeName>
        <fullName evidence="3">Helicase/nuclease RecBCD subunit RecD</fullName>
    </alternativeName>
</protein>
<dbReference type="PANTHER" id="PTHR43788:SF6">
    <property type="entry name" value="DNA HELICASE B"/>
    <property type="match status" value="1"/>
</dbReference>
<keyword evidence="6" id="KW-1185">Reference proteome</keyword>
<feature type="binding site" evidence="3">
    <location>
        <begin position="216"/>
        <end position="223"/>
    </location>
    <ligand>
        <name>ATP</name>
        <dbReference type="ChEBI" id="CHEBI:30616"/>
    </ligand>
</feature>
<dbReference type="SMART" id="SM00382">
    <property type="entry name" value="AAA"/>
    <property type="match status" value="1"/>
</dbReference>
<comment type="similarity">
    <text evidence="3">Belongs to the RecD family.</text>
</comment>
<keyword evidence="3" id="KW-0238">DNA-binding</keyword>
<reference evidence="5 6" key="1">
    <citation type="journal article" date="2015" name="Genome Announc.">
        <title>Genome Sequence of Borrelia chilensis VA1, a South American Member of the Lyme Borreliosis Group.</title>
        <authorList>
            <person name="Huang W."/>
            <person name="Ojaimi C."/>
            <person name="Fallon J.T."/>
            <person name="Travisany D."/>
            <person name="Maass A."/>
            <person name="Ivanova L."/>
            <person name="Tomova A."/>
            <person name="Gonzalez-Acuna D."/>
            <person name="Godfrey H.P."/>
            <person name="Cabello F.C."/>
        </authorList>
    </citation>
    <scope>NUCLEOTIDE SEQUENCE [LARGE SCALE GENOMIC DNA]</scope>
    <source>
        <strain evidence="5 6">VA1</strain>
    </source>
</reference>
<keyword evidence="3" id="KW-0227">DNA damage</keyword>
<dbReference type="GO" id="GO:0009338">
    <property type="term" value="C:exodeoxyribonuclease V complex"/>
    <property type="evidence" value="ECO:0007669"/>
    <property type="project" value="InterPro"/>
</dbReference>
<dbReference type="SUPFAM" id="SSF52540">
    <property type="entry name" value="P-loop containing nucleoside triphosphate hydrolases"/>
    <property type="match status" value="1"/>
</dbReference>
<dbReference type="CDD" id="cd18809">
    <property type="entry name" value="SF1_C_RecD"/>
    <property type="match status" value="1"/>
</dbReference>
<dbReference type="EMBL" id="CP009910">
    <property type="protein sequence ID" value="AJA90423.1"/>
    <property type="molecule type" value="Genomic_DNA"/>
</dbReference>
<keyword evidence="3" id="KW-0234">DNA repair</keyword>
<keyword evidence="3" id="KW-0540">Nuclease</keyword>
<dbReference type="EC" id="5.6.2.3" evidence="3"/>
<dbReference type="KEGG" id="bchi:OY14_03165"/>
<gene>
    <name evidence="3" type="primary">recD</name>
    <name evidence="5" type="ORF">OY14_03165</name>
</gene>
<keyword evidence="3" id="KW-0378">Hydrolase</keyword>
<evidence type="ECO:0000313" key="5">
    <source>
        <dbReference type="EMBL" id="AJA90423.1"/>
    </source>
</evidence>
<keyword evidence="3" id="KW-0347">Helicase</keyword>
<evidence type="ECO:0000256" key="1">
    <source>
        <dbReference type="ARBA" id="ARBA00022741"/>
    </source>
</evidence>
<dbReference type="GO" id="GO:0003677">
    <property type="term" value="F:DNA binding"/>
    <property type="evidence" value="ECO:0007669"/>
    <property type="project" value="UniProtKB-UniRule"/>
</dbReference>
<dbReference type="PANTHER" id="PTHR43788">
    <property type="entry name" value="DNA2/NAM7 HELICASE FAMILY MEMBER"/>
    <property type="match status" value="1"/>
</dbReference>
<dbReference type="InterPro" id="IPR003593">
    <property type="entry name" value="AAA+_ATPase"/>
</dbReference>
<dbReference type="GO" id="GO:0000724">
    <property type="term" value="P:double-strand break repair via homologous recombination"/>
    <property type="evidence" value="ECO:0007669"/>
    <property type="project" value="UniProtKB-UniRule"/>
</dbReference>
<dbReference type="AlphaFoldDB" id="A0A0A7UYB9"/>
<dbReference type="CDD" id="cd17933">
    <property type="entry name" value="DEXSc_RecD-like"/>
    <property type="match status" value="1"/>
</dbReference>
<dbReference type="InterPro" id="IPR027785">
    <property type="entry name" value="UvrD-like_helicase_C"/>
</dbReference>
<keyword evidence="2 3" id="KW-0067">ATP-binding</keyword>
<dbReference type="Pfam" id="PF13245">
    <property type="entry name" value="AAA_19"/>
    <property type="match status" value="1"/>
</dbReference>
<dbReference type="InterPro" id="IPR050534">
    <property type="entry name" value="Coronavir_polyprotein_1ab"/>
</dbReference>
<accession>A0A0A7UYB9</accession>
<dbReference type="Proteomes" id="UP000030940">
    <property type="component" value="Chromosome"/>
</dbReference>
<dbReference type="GO" id="GO:0008854">
    <property type="term" value="F:exodeoxyribonuclease V activity"/>
    <property type="evidence" value="ECO:0007669"/>
    <property type="project" value="InterPro"/>
</dbReference>
<dbReference type="HAMAP" id="MF_01487">
    <property type="entry name" value="RecD"/>
    <property type="match status" value="1"/>
</dbReference>
<sequence length="612" mass="71156">MRDFLVLREFLKDKNKKFLTPELKFYQIIELLNINKKNYYKAQTLTKSINNEHITIFLIFLFNYFDKGHLRANINLLAKDIQNTITFTKDNLEKNTKIYNKAIKMLKELEIFGNLNTIKNIIPLLKRNNILMELNKLKITTPLILENNIYIYTQKNYREEEELITQITKRLENNKSELNDNEINNIISNFNTNNLNKEQITSVKKALKSNFFLLSGGPGTGKTTTINYILKAINTTLNSNSKKKGLIAITAPTGKASLRLQTSIDYSFKNLEIECSTIQKLLGIKFINKKNIYDEENQLNFNVIIIDEASMVDAYTFLKLLKAIPITTKLIIVGDKNQLPSINEGNVYSSLLEIQKINSDNVEDLKENFRSNKEINLLSKAIYKEDSSLICKYINNNKNIQLKEIEKINLKKDLIEYTNNLYRKIPVFNLKLLKESKIETILETLLENIILSSKNFGKFGTKTLNEIIKTHLKKIYGNLIGQIIMITKTDYKNKLFNGERGIIFNENSKFYALFQRKDEKYKKINLDLLTHYEFSFATTIHKSQGSEYKHIKVILENNPFLTKELMYTAITRAKDSLEIISNKKTILTLSKKSGKRDSKILERLNSFKEIDK</sequence>
<evidence type="ECO:0000259" key="4">
    <source>
        <dbReference type="SMART" id="SM00382"/>
    </source>
</evidence>
<name>A0A0A7UYB9_9SPIR</name>